<comment type="caution">
    <text evidence="3">The sequence shown here is derived from an EMBL/GenBank/DDBJ whole genome shotgun (WGS) entry which is preliminary data.</text>
</comment>
<gene>
    <name evidence="3" type="ORF">FSCOSCO3_A014489</name>
</gene>
<dbReference type="EMBL" id="CAWUFR010001028">
    <property type="protein sequence ID" value="CAK6982463.1"/>
    <property type="molecule type" value="Genomic_DNA"/>
</dbReference>
<proteinExistence type="predicted"/>
<feature type="region of interest" description="Disordered" evidence="1">
    <location>
        <begin position="51"/>
        <end position="113"/>
    </location>
</feature>
<feature type="chain" id="PRO_5043561656" evidence="2">
    <location>
        <begin position="24"/>
        <end position="131"/>
    </location>
</feature>
<feature type="compositionally biased region" description="Low complexity" evidence="1">
    <location>
        <begin position="51"/>
        <end position="87"/>
    </location>
</feature>
<name>A0AAV1QEE9_SCOSC</name>
<reference evidence="3 4" key="1">
    <citation type="submission" date="2024-01" db="EMBL/GenBank/DDBJ databases">
        <authorList>
            <person name="Alioto T."/>
            <person name="Alioto T."/>
            <person name="Gomez Garrido J."/>
        </authorList>
    </citation>
    <scope>NUCLEOTIDE SEQUENCE [LARGE SCALE GENOMIC DNA]</scope>
</reference>
<dbReference type="AlphaFoldDB" id="A0AAV1QEE9"/>
<evidence type="ECO:0000313" key="4">
    <source>
        <dbReference type="Proteomes" id="UP001314229"/>
    </source>
</evidence>
<protein>
    <submittedName>
        <fullName evidence="3">Uncharacterized protein</fullName>
    </submittedName>
</protein>
<evidence type="ECO:0000256" key="2">
    <source>
        <dbReference type="SAM" id="SignalP"/>
    </source>
</evidence>
<evidence type="ECO:0000313" key="3">
    <source>
        <dbReference type="EMBL" id="CAK6982463.1"/>
    </source>
</evidence>
<feature type="compositionally biased region" description="Basic and acidic residues" evidence="1">
    <location>
        <begin position="90"/>
        <end position="101"/>
    </location>
</feature>
<evidence type="ECO:0000256" key="1">
    <source>
        <dbReference type="SAM" id="MobiDB-lite"/>
    </source>
</evidence>
<organism evidence="3 4">
    <name type="scientific">Scomber scombrus</name>
    <name type="common">Atlantic mackerel</name>
    <name type="synonym">Scomber vernalis</name>
    <dbReference type="NCBI Taxonomy" id="13677"/>
    <lineage>
        <taxon>Eukaryota</taxon>
        <taxon>Metazoa</taxon>
        <taxon>Chordata</taxon>
        <taxon>Craniata</taxon>
        <taxon>Vertebrata</taxon>
        <taxon>Euteleostomi</taxon>
        <taxon>Actinopterygii</taxon>
        <taxon>Neopterygii</taxon>
        <taxon>Teleostei</taxon>
        <taxon>Neoteleostei</taxon>
        <taxon>Acanthomorphata</taxon>
        <taxon>Pelagiaria</taxon>
        <taxon>Scombriformes</taxon>
        <taxon>Scombridae</taxon>
        <taxon>Scomber</taxon>
    </lineage>
</organism>
<feature type="signal peptide" evidence="2">
    <location>
        <begin position="1"/>
        <end position="23"/>
    </location>
</feature>
<dbReference type="Proteomes" id="UP001314229">
    <property type="component" value="Unassembled WGS sequence"/>
</dbReference>
<sequence length="131" mass="14674">MMTRKKIYLLMWLVAAAVILSRGDPVGDDAEYEYDYDFTNFTWSDENVTFPESTEVPEPETTAELTEVPEPETTAELTEVPEPEATADISQKEITEGKNQEDTDAYVSSSSSAAKHNPSHVVYVLFILCML</sequence>
<keyword evidence="2" id="KW-0732">Signal</keyword>
<keyword evidence="4" id="KW-1185">Reference proteome</keyword>
<accession>A0AAV1QEE9</accession>